<evidence type="ECO:0000256" key="5">
    <source>
        <dbReference type="ARBA" id="ARBA00022473"/>
    </source>
</evidence>
<protein>
    <recommendedName>
        <fullName evidence="3">Zinc finger protein 830</fullName>
    </recommendedName>
    <alternativeName>
        <fullName evidence="14">Coiled-coil domain-containing protein 16</fullName>
    </alternativeName>
</protein>
<dbReference type="Pfam" id="PF23406">
    <property type="entry name" value="ZNF380_CC"/>
    <property type="match status" value="1"/>
</dbReference>
<evidence type="ECO:0000259" key="17">
    <source>
        <dbReference type="Pfam" id="PF12874"/>
    </source>
</evidence>
<keyword evidence="9" id="KW-0498">Mitosis</keyword>
<gene>
    <name evidence="19" type="ORF">AQUCO_04100048v1</name>
</gene>
<evidence type="ECO:0000256" key="13">
    <source>
        <dbReference type="ARBA" id="ARBA00023306"/>
    </source>
</evidence>
<reference evidence="19 20" key="1">
    <citation type="submission" date="2017-09" db="EMBL/GenBank/DDBJ databases">
        <title>WGS assembly of Aquilegia coerulea Goldsmith.</title>
        <authorList>
            <person name="Hodges S."/>
            <person name="Kramer E."/>
            <person name="Nordborg M."/>
            <person name="Tomkins J."/>
            <person name="Borevitz J."/>
            <person name="Derieg N."/>
            <person name="Yan J."/>
            <person name="Mihaltcheva S."/>
            <person name="Hayes R.D."/>
            <person name="Rokhsar D."/>
        </authorList>
    </citation>
    <scope>NUCLEOTIDE SEQUENCE [LARGE SCALE GENOMIC DNA]</scope>
    <source>
        <strain evidence="20">cv. Goldsmith</strain>
    </source>
</reference>
<dbReference type="STRING" id="218851.A0A2G5CQ37"/>
<evidence type="ECO:0000256" key="1">
    <source>
        <dbReference type="ARBA" id="ARBA00004286"/>
    </source>
</evidence>
<feature type="compositionally biased region" description="Basic and acidic residues" evidence="16">
    <location>
        <begin position="102"/>
        <end position="113"/>
    </location>
</feature>
<dbReference type="EMBL" id="KZ305058">
    <property type="protein sequence ID" value="PIA33359.1"/>
    <property type="molecule type" value="Genomic_DNA"/>
</dbReference>
<dbReference type="AlphaFoldDB" id="A0A2G5CQ37"/>
<dbReference type="GO" id="GO:0003676">
    <property type="term" value="F:nucleic acid binding"/>
    <property type="evidence" value="ECO:0007669"/>
    <property type="project" value="InterPro"/>
</dbReference>
<dbReference type="GO" id="GO:0033314">
    <property type="term" value="P:mitotic DNA replication checkpoint signaling"/>
    <property type="evidence" value="ECO:0007669"/>
    <property type="project" value="TreeGrafter"/>
</dbReference>
<evidence type="ECO:0000256" key="2">
    <source>
        <dbReference type="ARBA" id="ARBA00004324"/>
    </source>
</evidence>
<comment type="subcellular location">
    <subcellularLocation>
        <location evidence="1">Chromosome</location>
    </subcellularLocation>
    <subcellularLocation>
        <location evidence="2">Nucleus speckle</location>
    </subcellularLocation>
</comment>
<evidence type="ECO:0000256" key="6">
    <source>
        <dbReference type="ARBA" id="ARBA00022618"/>
    </source>
</evidence>
<dbReference type="FunCoup" id="A0A2G5CQ37">
    <property type="interactions" value="1051"/>
</dbReference>
<feature type="compositionally biased region" description="Acidic residues" evidence="16">
    <location>
        <begin position="333"/>
        <end position="345"/>
    </location>
</feature>
<sequence>MDAKKAIYRAKLKQAAASAAHKRIDSPLVRYNENDQPICRVCDVVLKSESLWAAHQASRKHHEAITKLRANAAGQAQNITKSEAPTDSMHKTRPASTLPEDFFDKDQTKRQKIEANTLKGASAINAKGGAESTSSNHLSHTTQRINSGVKRALPEGFFDSRDAEATREQGGSEIKQVKGALPDGFFDNKDLQTTTNMDDSEIKQMKGSLPENEDANTNRKPSGTEGKQVKSALPEGFFDNKDADLRARGIEPVKVDIKDEYKEFEKLIQEDLQEVDERYEEEEVDAADDRQVEETFEQKAYRERVEMLKKKQLELKAARSGGQKSSKLGKDSSDDDSSSDEDNDDKENFSVDWRAMHL</sequence>
<evidence type="ECO:0000313" key="20">
    <source>
        <dbReference type="Proteomes" id="UP000230069"/>
    </source>
</evidence>
<dbReference type="GO" id="GO:0044773">
    <property type="term" value="P:mitotic DNA damage checkpoint signaling"/>
    <property type="evidence" value="ECO:0007669"/>
    <property type="project" value="TreeGrafter"/>
</dbReference>
<dbReference type="SUPFAM" id="SSF57667">
    <property type="entry name" value="beta-beta-alpha zinc fingers"/>
    <property type="match status" value="1"/>
</dbReference>
<feature type="region of interest" description="Disordered" evidence="16">
    <location>
        <begin position="76"/>
        <end position="143"/>
    </location>
</feature>
<feature type="region of interest" description="Disordered" evidence="16">
    <location>
        <begin position="316"/>
        <end position="358"/>
    </location>
</feature>
<evidence type="ECO:0000256" key="8">
    <source>
        <dbReference type="ARBA" id="ARBA00022771"/>
    </source>
</evidence>
<evidence type="ECO:0000256" key="9">
    <source>
        <dbReference type="ARBA" id="ARBA00022776"/>
    </source>
</evidence>
<feature type="compositionally biased region" description="Polar residues" evidence="16">
    <location>
        <begin position="131"/>
        <end position="143"/>
    </location>
</feature>
<name>A0A2G5CQ37_AQUCA</name>
<dbReference type="GO" id="GO:0033260">
    <property type="term" value="P:nuclear DNA replication"/>
    <property type="evidence" value="ECO:0007669"/>
    <property type="project" value="TreeGrafter"/>
</dbReference>
<evidence type="ECO:0000256" key="15">
    <source>
        <dbReference type="SAM" id="Coils"/>
    </source>
</evidence>
<dbReference type="OrthoDB" id="77607at2759"/>
<dbReference type="Pfam" id="PF12874">
    <property type="entry name" value="zf-met"/>
    <property type="match status" value="1"/>
</dbReference>
<feature type="domain" description="C2H2-type" evidence="17">
    <location>
        <begin position="38"/>
        <end position="61"/>
    </location>
</feature>
<dbReference type="GO" id="GO:0008270">
    <property type="term" value="F:zinc ion binding"/>
    <property type="evidence" value="ECO:0007669"/>
    <property type="project" value="UniProtKB-KW"/>
</dbReference>
<evidence type="ECO:0000256" key="10">
    <source>
        <dbReference type="ARBA" id="ARBA00022833"/>
    </source>
</evidence>
<dbReference type="InterPro" id="IPR059039">
    <property type="entry name" value="ZNF380_CC"/>
</dbReference>
<dbReference type="PANTHER" id="PTHR13278:SF0">
    <property type="entry name" value="ZINC FINGER PROTEIN 830"/>
    <property type="match status" value="1"/>
</dbReference>
<dbReference type="Proteomes" id="UP000230069">
    <property type="component" value="Unassembled WGS sequence"/>
</dbReference>
<feature type="domain" description="ZNF380 coiled-coil" evidence="18">
    <location>
        <begin position="233"/>
        <end position="312"/>
    </location>
</feature>
<dbReference type="InterPro" id="IPR013087">
    <property type="entry name" value="Znf_C2H2_type"/>
</dbReference>
<evidence type="ECO:0000259" key="18">
    <source>
        <dbReference type="Pfam" id="PF23406"/>
    </source>
</evidence>
<dbReference type="InterPro" id="IPR040050">
    <property type="entry name" value="ZNF830-like"/>
</dbReference>
<keyword evidence="20" id="KW-1185">Reference proteome</keyword>
<keyword evidence="13" id="KW-0131">Cell cycle</keyword>
<evidence type="ECO:0000256" key="7">
    <source>
        <dbReference type="ARBA" id="ARBA00022723"/>
    </source>
</evidence>
<keyword evidence="12" id="KW-0539">Nucleus</keyword>
<keyword evidence="11 15" id="KW-0175">Coiled coil</keyword>
<dbReference type="InterPro" id="IPR036236">
    <property type="entry name" value="Znf_C2H2_sf"/>
</dbReference>
<keyword evidence="4" id="KW-0158">Chromosome</keyword>
<proteinExistence type="predicted"/>
<keyword evidence="10" id="KW-0862">Zinc</keyword>
<keyword evidence="6" id="KW-0132">Cell division</keyword>
<accession>A0A2G5CQ37</accession>
<evidence type="ECO:0000313" key="19">
    <source>
        <dbReference type="EMBL" id="PIA33359.1"/>
    </source>
</evidence>
<dbReference type="PANTHER" id="PTHR13278">
    <property type="entry name" value="ZINC FINGER PROTEIN 830"/>
    <property type="match status" value="1"/>
</dbReference>
<feature type="region of interest" description="Disordered" evidence="16">
    <location>
        <begin position="177"/>
        <end position="238"/>
    </location>
</feature>
<evidence type="ECO:0000256" key="11">
    <source>
        <dbReference type="ARBA" id="ARBA00023054"/>
    </source>
</evidence>
<evidence type="ECO:0000256" key="14">
    <source>
        <dbReference type="ARBA" id="ARBA00030672"/>
    </source>
</evidence>
<organism evidence="19 20">
    <name type="scientific">Aquilegia coerulea</name>
    <name type="common">Rocky mountain columbine</name>
    <dbReference type="NCBI Taxonomy" id="218851"/>
    <lineage>
        <taxon>Eukaryota</taxon>
        <taxon>Viridiplantae</taxon>
        <taxon>Streptophyta</taxon>
        <taxon>Embryophyta</taxon>
        <taxon>Tracheophyta</taxon>
        <taxon>Spermatophyta</taxon>
        <taxon>Magnoliopsida</taxon>
        <taxon>Ranunculales</taxon>
        <taxon>Ranunculaceae</taxon>
        <taxon>Thalictroideae</taxon>
        <taxon>Aquilegia</taxon>
    </lineage>
</organism>
<keyword evidence="5" id="KW-0217">Developmental protein</keyword>
<evidence type="ECO:0000256" key="16">
    <source>
        <dbReference type="SAM" id="MobiDB-lite"/>
    </source>
</evidence>
<dbReference type="InParanoid" id="A0A2G5CQ37"/>
<feature type="compositionally biased region" description="Polar residues" evidence="16">
    <location>
        <begin position="76"/>
        <end position="85"/>
    </location>
</feature>
<dbReference type="GO" id="GO:0005681">
    <property type="term" value="C:spliceosomal complex"/>
    <property type="evidence" value="ECO:0007669"/>
    <property type="project" value="InterPro"/>
</dbReference>
<evidence type="ECO:0000256" key="12">
    <source>
        <dbReference type="ARBA" id="ARBA00023242"/>
    </source>
</evidence>
<evidence type="ECO:0000256" key="4">
    <source>
        <dbReference type="ARBA" id="ARBA00022454"/>
    </source>
</evidence>
<keyword evidence="8" id="KW-0863">Zinc-finger</keyword>
<evidence type="ECO:0000256" key="3">
    <source>
        <dbReference type="ARBA" id="ARBA00017358"/>
    </source>
</evidence>
<feature type="coiled-coil region" evidence="15">
    <location>
        <begin position="254"/>
        <end position="285"/>
    </location>
</feature>
<keyword evidence="7" id="KW-0479">Metal-binding</keyword>
<dbReference type="Gene3D" id="3.30.160.60">
    <property type="entry name" value="Classic Zinc Finger"/>
    <property type="match status" value="1"/>
</dbReference>